<dbReference type="Proteomes" id="UP000794436">
    <property type="component" value="Unassembled WGS sequence"/>
</dbReference>
<keyword evidence="2 4" id="KW-0863">Zinc-finger</keyword>
<feature type="region of interest" description="Disordered" evidence="5">
    <location>
        <begin position="167"/>
        <end position="198"/>
    </location>
</feature>
<keyword evidence="1" id="KW-0479">Metal-binding</keyword>
<dbReference type="PROSITE" id="PS50808">
    <property type="entry name" value="ZF_BED"/>
    <property type="match status" value="1"/>
</dbReference>
<dbReference type="GO" id="GO:0003677">
    <property type="term" value="F:DNA binding"/>
    <property type="evidence" value="ECO:0007669"/>
    <property type="project" value="InterPro"/>
</dbReference>
<dbReference type="Pfam" id="PF02892">
    <property type="entry name" value="zf-BED"/>
    <property type="match status" value="1"/>
</dbReference>
<feature type="region of interest" description="Disordered" evidence="5">
    <location>
        <begin position="1"/>
        <end position="25"/>
    </location>
</feature>
<dbReference type="GO" id="GO:0008270">
    <property type="term" value="F:zinc ion binding"/>
    <property type="evidence" value="ECO:0007669"/>
    <property type="project" value="UniProtKB-KW"/>
</dbReference>
<reference evidence="7" key="1">
    <citation type="submission" date="2019-03" db="EMBL/GenBank/DDBJ databases">
        <title>Long read genome sequence of the mycoparasitic Pythium oligandrum ATCC 38472 isolated from sugarbeet rhizosphere.</title>
        <authorList>
            <person name="Gaulin E."/>
        </authorList>
    </citation>
    <scope>NUCLEOTIDE SEQUENCE</scope>
    <source>
        <strain evidence="7">ATCC 38472_TT</strain>
    </source>
</reference>
<organism evidence="7 8">
    <name type="scientific">Pythium oligandrum</name>
    <name type="common">Mycoparasitic fungus</name>
    <dbReference type="NCBI Taxonomy" id="41045"/>
    <lineage>
        <taxon>Eukaryota</taxon>
        <taxon>Sar</taxon>
        <taxon>Stramenopiles</taxon>
        <taxon>Oomycota</taxon>
        <taxon>Peronosporomycetes</taxon>
        <taxon>Pythiales</taxon>
        <taxon>Pythiaceae</taxon>
        <taxon>Pythium</taxon>
    </lineage>
</organism>
<dbReference type="EMBL" id="SPLM01000147">
    <property type="protein sequence ID" value="TMW55663.1"/>
    <property type="molecule type" value="Genomic_DNA"/>
</dbReference>
<evidence type="ECO:0000256" key="2">
    <source>
        <dbReference type="ARBA" id="ARBA00022771"/>
    </source>
</evidence>
<evidence type="ECO:0000256" key="4">
    <source>
        <dbReference type="PROSITE-ProRule" id="PRU00027"/>
    </source>
</evidence>
<sequence>MPLKDKSHATDANATADEATSVDRELDDDAAAVEAISLAALSGEIMTARANKSSLGKRAAREERGKRSIAYQHTEPYKQVLDSSGMPFDVRSCKYCDAVFSFRGGTTSAALRHLKSAHPQQFPGTGEGTSLQVIVEDGVSADAPFEESKADQPDLAGFSSDNGQEFQLAEHKPRSARHGSKRRRYDEDSPSQRPALTSNQIAISHFLENYKEMMSPPKRLQFVKLLSYHDREAEMYNVLDDDTRLEYIKQFLEENPPTTTEHETEA</sequence>
<keyword evidence="3" id="KW-0862">Zinc</keyword>
<comment type="caution">
    <text evidence="7">The sequence shown here is derived from an EMBL/GenBank/DDBJ whole genome shotgun (WGS) entry which is preliminary data.</text>
</comment>
<evidence type="ECO:0000256" key="5">
    <source>
        <dbReference type="SAM" id="MobiDB-lite"/>
    </source>
</evidence>
<evidence type="ECO:0000313" key="7">
    <source>
        <dbReference type="EMBL" id="TMW55663.1"/>
    </source>
</evidence>
<feature type="compositionally biased region" description="Low complexity" evidence="5">
    <location>
        <begin position="10"/>
        <end position="19"/>
    </location>
</feature>
<evidence type="ECO:0000256" key="1">
    <source>
        <dbReference type="ARBA" id="ARBA00022723"/>
    </source>
</evidence>
<keyword evidence="8" id="KW-1185">Reference proteome</keyword>
<dbReference type="InterPro" id="IPR003656">
    <property type="entry name" value="Znf_BED"/>
</dbReference>
<name>A0A8K1FEA0_PYTOL</name>
<gene>
    <name evidence="7" type="ORF">Poli38472_010545</name>
</gene>
<accession>A0A8K1FEA0</accession>
<feature type="domain" description="BED-type" evidence="6">
    <location>
        <begin position="65"/>
        <end position="125"/>
    </location>
</feature>
<dbReference type="OrthoDB" id="112238at2759"/>
<evidence type="ECO:0000259" key="6">
    <source>
        <dbReference type="PROSITE" id="PS50808"/>
    </source>
</evidence>
<proteinExistence type="predicted"/>
<evidence type="ECO:0000256" key="3">
    <source>
        <dbReference type="ARBA" id="ARBA00022833"/>
    </source>
</evidence>
<evidence type="ECO:0000313" key="8">
    <source>
        <dbReference type="Proteomes" id="UP000794436"/>
    </source>
</evidence>
<protein>
    <recommendedName>
        <fullName evidence="6">BED-type domain-containing protein</fullName>
    </recommendedName>
</protein>
<dbReference type="AlphaFoldDB" id="A0A8K1FEA0"/>
<feature type="compositionally biased region" description="Basic residues" evidence="5">
    <location>
        <begin position="174"/>
        <end position="183"/>
    </location>
</feature>